<dbReference type="GO" id="GO:0003677">
    <property type="term" value="F:DNA binding"/>
    <property type="evidence" value="ECO:0007669"/>
    <property type="project" value="UniProtKB-KW"/>
</dbReference>
<proteinExistence type="predicted"/>
<dbReference type="InterPro" id="IPR036390">
    <property type="entry name" value="WH_DNA-bd_sf"/>
</dbReference>
<evidence type="ECO:0000313" key="7">
    <source>
        <dbReference type="Proteomes" id="UP001500909"/>
    </source>
</evidence>
<dbReference type="InterPro" id="IPR036388">
    <property type="entry name" value="WH-like_DNA-bd_sf"/>
</dbReference>
<dbReference type="PROSITE" id="PS51000">
    <property type="entry name" value="HTH_DEOR_2"/>
    <property type="match status" value="1"/>
</dbReference>
<dbReference type="SUPFAM" id="SSF100950">
    <property type="entry name" value="NagB/RpiA/CoA transferase-like"/>
    <property type="match status" value="1"/>
</dbReference>
<dbReference type="InterPro" id="IPR001034">
    <property type="entry name" value="DeoR_HTH"/>
</dbReference>
<dbReference type="InterPro" id="IPR037171">
    <property type="entry name" value="NagB/RpiA_transferase-like"/>
</dbReference>
<evidence type="ECO:0000256" key="4">
    <source>
        <dbReference type="SAM" id="MobiDB-lite"/>
    </source>
</evidence>
<dbReference type="Proteomes" id="UP001500909">
    <property type="component" value="Unassembled WGS sequence"/>
</dbReference>
<dbReference type="Pfam" id="PF08220">
    <property type="entry name" value="HTH_DeoR"/>
    <property type="match status" value="1"/>
</dbReference>
<dbReference type="InterPro" id="IPR050313">
    <property type="entry name" value="Carb_Metab_HTH_regulators"/>
</dbReference>
<feature type="compositionally biased region" description="Pro residues" evidence="4">
    <location>
        <begin position="269"/>
        <end position="281"/>
    </location>
</feature>
<keyword evidence="1" id="KW-0805">Transcription regulation</keyword>
<dbReference type="EMBL" id="BAAABY010000029">
    <property type="protein sequence ID" value="GAA0471543.1"/>
    <property type="molecule type" value="Genomic_DNA"/>
</dbReference>
<dbReference type="PROSITE" id="PS00894">
    <property type="entry name" value="HTH_DEOR_1"/>
    <property type="match status" value="1"/>
</dbReference>
<evidence type="ECO:0000256" key="1">
    <source>
        <dbReference type="ARBA" id="ARBA00023015"/>
    </source>
</evidence>
<dbReference type="PANTHER" id="PTHR30363">
    <property type="entry name" value="HTH-TYPE TRANSCRIPTIONAL REGULATOR SRLR-RELATED"/>
    <property type="match status" value="1"/>
</dbReference>
<feature type="domain" description="HTH deoR-type" evidence="5">
    <location>
        <begin position="3"/>
        <end position="58"/>
    </location>
</feature>
<keyword evidence="2 6" id="KW-0238">DNA-binding</keyword>
<dbReference type="Gene3D" id="3.40.50.1360">
    <property type="match status" value="1"/>
</dbReference>
<name>A0ABN1AAD0_9ACTN</name>
<gene>
    <name evidence="6" type="ORF">GCM10010361_39580</name>
</gene>
<reference evidence="6 7" key="1">
    <citation type="journal article" date="2019" name="Int. J. Syst. Evol. Microbiol.">
        <title>The Global Catalogue of Microorganisms (GCM) 10K type strain sequencing project: providing services to taxonomists for standard genome sequencing and annotation.</title>
        <authorList>
            <consortium name="The Broad Institute Genomics Platform"/>
            <consortium name="The Broad Institute Genome Sequencing Center for Infectious Disease"/>
            <person name="Wu L."/>
            <person name="Ma J."/>
        </authorList>
    </citation>
    <scope>NUCLEOTIDE SEQUENCE [LARGE SCALE GENOMIC DNA]</scope>
    <source>
        <strain evidence="6 7">JCM 4805</strain>
    </source>
</reference>
<dbReference type="Pfam" id="PF00455">
    <property type="entry name" value="DeoRC"/>
    <property type="match status" value="1"/>
</dbReference>
<keyword evidence="7" id="KW-1185">Reference proteome</keyword>
<dbReference type="SUPFAM" id="SSF46785">
    <property type="entry name" value="Winged helix' DNA-binding domain"/>
    <property type="match status" value="1"/>
</dbReference>
<evidence type="ECO:0000256" key="2">
    <source>
        <dbReference type="ARBA" id="ARBA00023125"/>
    </source>
</evidence>
<dbReference type="Gene3D" id="1.10.10.10">
    <property type="entry name" value="Winged helix-like DNA-binding domain superfamily/Winged helix DNA-binding domain"/>
    <property type="match status" value="1"/>
</dbReference>
<sequence>MKRHERMNALLELLGERGRVDVEEAATALEVSAATMRRDMDALAEQQLLTRTRGGAVLSSVAYDLPIRYKHSHRAAEKDAVAQAAAGLVERGDVVGLSGGTTTTEIARVLATRPEFAEAGPQPHLTIVTNSLNIANELAVRPQIKIVLTGGVAHSRSFELVGPFSELVLQQISVDISFIGANGVDPQMGATVHDEAEARINRLMAERSRRAVIVADSSKIGARCFARVGDADVFDTFITDDRAEDSVRQEFTDHGLRVIAASTSRSAPEPAPTQAPQPAPDADPALNTDPAPAPAPTQR</sequence>
<dbReference type="InterPro" id="IPR018356">
    <property type="entry name" value="Tscrpt_reg_HTH_DeoR_CS"/>
</dbReference>
<evidence type="ECO:0000313" key="6">
    <source>
        <dbReference type="EMBL" id="GAA0471543.1"/>
    </source>
</evidence>
<dbReference type="SMART" id="SM01134">
    <property type="entry name" value="DeoRC"/>
    <property type="match status" value="1"/>
</dbReference>
<comment type="caution">
    <text evidence="6">The sequence shown here is derived from an EMBL/GenBank/DDBJ whole genome shotgun (WGS) entry which is preliminary data.</text>
</comment>
<accession>A0ABN1AAD0</accession>
<dbReference type="RefSeq" id="WP_346096339.1">
    <property type="nucleotide sequence ID" value="NZ_BAAABY010000029.1"/>
</dbReference>
<feature type="region of interest" description="Disordered" evidence="4">
    <location>
        <begin position="259"/>
        <end position="299"/>
    </location>
</feature>
<dbReference type="SMART" id="SM00420">
    <property type="entry name" value="HTH_DEOR"/>
    <property type="match status" value="1"/>
</dbReference>
<dbReference type="InterPro" id="IPR014036">
    <property type="entry name" value="DeoR-like_C"/>
</dbReference>
<dbReference type="PRINTS" id="PR00037">
    <property type="entry name" value="HTHLACR"/>
</dbReference>
<organism evidence="6 7">
    <name type="scientific">Streptomyces olivaceiscleroticus</name>
    <dbReference type="NCBI Taxonomy" id="68245"/>
    <lineage>
        <taxon>Bacteria</taxon>
        <taxon>Bacillati</taxon>
        <taxon>Actinomycetota</taxon>
        <taxon>Actinomycetes</taxon>
        <taxon>Kitasatosporales</taxon>
        <taxon>Streptomycetaceae</taxon>
        <taxon>Streptomyces</taxon>
    </lineage>
</organism>
<protein>
    <submittedName>
        <fullName evidence="6">DeoR/GlpR family DNA-binding transcription regulator</fullName>
    </submittedName>
</protein>
<keyword evidence="3" id="KW-0804">Transcription</keyword>
<evidence type="ECO:0000256" key="3">
    <source>
        <dbReference type="ARBA" id="ARBA00023163"/>
    </source>
</evidence>
<evidence type="ECO:0000259" key="5">
    <source>
        <dbReference type="PROSITE" id="PS51000"/>
    </source>
</evidence>
<dbReference type="PANTHER" id="PTHR30363:SF44">
    <property type="entry name" value="AGA OPERON TRANSCRIPTIONAL REPRESSOR-RELATED"/>
    <property type="match status" value="1"/>
</dbReference>